<gene>
    <name evidence="2" type="ORF">PoMZ_11437</name>
</gene>
<organism evidence="2 3">
    <name type="scientific">Pyricularia oryzae</name>
    <name type="common">Rice blast fungus</name>
    <name type="synonym">Magnaporthe oryzae</name>
    <dbReference type="NCBI Taxonomy" id="318829"/>
    <lineage>
        <taxon>Eukaryota</taxon>
        <taxon>Fungi</taxon>
        <taxon>Dikarya</taxon>
        <taxon>Ascomycota</taxon>
        <taxon>Pezizomycotina</taxon>
        <taxon>Sordariomycetes</taxon>
        <taxon>Sordariomycetidae</taxon>
        <taxon>Magnaporthales</taxon>
        <taxon>Pyriculariaceae</taxon>
        <taxon>Pyricularia</taxon>
    </lineage>
</organism>
<evidence type="ECO:0000313" key="3">
    <source>
        <dbReference type="Proteomes" id="UP000294847"/>
    </source>
</evidence>
<feature type="compositionally biased region" description="Polar residues" evidence="1">
    <location>
        <begin position="37"/>
        <end position="46"/>
    </location>
</feature>
<reference evidence="2 3" key="1">
    <citation type="journal article" date="2019" name="Mol. Biol. Evol.">
        <title>Blast fungal genomes show frequent chromosomal changes, gene gains and losses, and effector gene turnover.</title>
        <authorList>
            <person name="Gomez Luciano L.B."/>
            <person name="Jason Tsai I."/>
            <person name="Chuma I."/>
            <person name="Tosa Y."/>
            <person name="Chen Y.H."/>
            <person name="Li J.Y."/>
            <person name="Li M.Y."/>
            <person name="Jade Lu M.Y."/>
            <person name="Nakayashiki H."/>
            <person name="Li W.H."/>
        </authorList>
    </citation>
    <scope>NUCLEOTIDE SEQUENCE [LARGE SCALE GENOMIC DNA]</scope>
    <source>
        <strain evidence="2">MZ5-1-6</strain>
    </source>
</reference>
<feature type="region of interest" description="Disordered" evidence="1">
    <location>
        <begin position="25"/>
        <end position="59"/>
    </location>
</feature>
<sequence>MDRRCAAACAKVKCMYKAVGGGMAWHGEKKESKDNTKPPSATSCAQSDEGVLWAEEERG</sequence>
<protein>
    <submittedName>
        <fullName evidence="2">Uncharacterized protein</fullName>
    </submittedName>
</protein>
<evidence type="ECO:0000256" key="1">
    <source>
        <dbReference type="SAM" id="MobiDB-lite"/>
    </source>
</evidence>
<dbReference type="AlphaFoldDB" id="A0A4P7NKC6"/>
<accession>A0A4P7NKC6</accession>
<proteinExistence type="predicted"/>
<name>A0A4P7NKC6_PYROR</name>
<evidence type="ECO:0000313" key="2">
    <source>
        <dbReference type="EMBL" id="QBZ62555.1"/>
    </source>
</evidence>
<feature type="compositionally biased region" description="Basic and acidic residues" evidence="1">
    <location>
        <begin position="26"/>
        <end position="36"/>
    </location>
</feature>
<dbReference type="EMBL" id="CP034208">
    <property type="protein sequence ID" value="QBZ62555.1"/>
    <property type="molecule type" value="Genomic_DNA"/>
</dbReference>
<dbReference type="Proteomes" id="UP000294847">
    <property type="component" value="Chromosome 5"/>
</dbReference>